<dbReference type="PANTHER" id="PTHR21725:SF1">
    <property type="entry name" value="E3 UBIQUITIN-PROTEIN LIGASE UBR4"/>
    <property type="match status" value="1"/>
</dbReference>
<name>A0A2J7QFY7_9NEOP</name>
<reference evidence="3 4" key="1">
    <citation type="submission" date="2017-12" db="EMBL/GenBank/DDBJ databases">
        <title>Hemimetabolous genomes reveal molecular basis of termite eusociality.</title>
        <authorList>
            <person name="Harrison M.C."/>
            <person name="Jongepier E."/>
            <person name="Robertson H.M."/>
            <person name="Arning N."/>
            <person name="Bitard-Feildel T."/>
            <person name="Chao H."/>
            <person name="Childers C.P."/>
            <person name="Dinh H."/>
            <person name="Doddapaneni H."/>
            <person name="Dugan S."/>
            <person name="Gowin J."/>
            <person name="Greiner C."/>
            <person name="Han Y."/>
            <person name="Hu H."/>
            <person name="Hughes D.S.T."/>
            <person name="Huylmans A.-K."/>
            <person name="Kemena C."/>
            <person name="Kremer L.P.M."/>
            <person name="Lee S.L."/>
            <person name="Lopez-Ezquerra A."/>
            <person name="Mallet L."/>
            <person name="Monroy-Kuhn J.M."/>
            <person name="Moser A."/>
            <person name="Murali S.C."/>
            <person name="Muzny D.M."/>
            <person name="Otani S."/>
            <person name="Piulachs M.-D."/>
            <person name="Poelchau M."/>
            <person name="Qu J."/>
            <person name="Schaub F."/>
            <person name="Wada-Katsumata A."/>
            <person name="Worley K.C."/>
            <person name="Xie Q."/>
            <person name="Ylla G."/>
            <person name="Poulsen M."/>
            <person name="Gibbs R.A."/>
            <person name="Schal C."/>
            <person name="Richards S."/>
            <person name="Belles X."/>
            <person name="Korb J."/>
            <person name="Bornberg-Bauer E."/>
        </authorList>
    </citation>
    <scope>NUCLEOTIDE SEQUENCE [LARGE SCALE GENOMIC DNA]</scope>
    <source>
        <tissue evidence="3">Whole body</tissue>
    </source>
</reference>
<feature type="compositionally biased region" description="Polar residues" evidence="1">
    <location>
        <begin position="1147"/>
        <end position="1164"/>
    </location>
</feature>
<dbReference type="InterPro" id="IPR045841">
    <property type="entry name" value="E3_UBR4_N"/>
</dbReference>
<comment type="caution">
    <text evidence="3">The sequence shown here is derived from an EMBL/GenBank/DDBJ whole genome shotgun (WGS) entry which is preliminary data.</text>
</comment>
<keyword evidence="4" id="KW-1185">Reference proteome</keyword>
<dbReference type="OrthoDB" id="30336at2759"/>
<feature type="non-terminal residue" evidence="3">
    <location>
        <position position="1573"/>
    </location>
</feature>
<organism evidence="3 4">
    <name type="scientific">Cryptotermes secundus</name>
    <dbReference type="NCBI Taxonomy" id="105785"/>
    <lineage>
        <taxon>Eukaryota</taxon>
        <taxon>Metazoa</taxon>
        <taxon>Ecdysozoa</taxon>
        <taxon>Arthropoda</taxon>
        <taxon>Hexapoda</taxon>
        <taxon>Insecta</taxon>
        <taxon>Pterygota</taxon>
        <taxon>Neoptera</taxon>
        <taxon>Polyneoptera</taxon>
        <taxon>Dictyoptera</taxon>
        <taxon>Blattodea</taxon>
        <taxon>Blattoidea</taxon>
        <taxon>Termitoidae</taxon>
        <taxon>Kalotermitidae</taxon>
        <taxon>Cryptotermitinae</taxon>
        <taxon>Cryptotermes</taxon>
    </lineage>
</organism>
<sequence>MAANSGGVEWASIVKPILAASYGSFNKNDVLELVKAINRSESELLNHEDEYETFYTAFAALAADYISSSASTLCKSQVGIVSQACRILLQYLLSHLQAQSTGEAVAPSGAMLSPKQLLLPVRALCSAEGMLQRADQISLTAIMKNAKLPAHIKTSTPGEKEVSVKESKRSRSDLSASILEQLTTPLHDFVAPRPQMLESSELVASKVVESNHLSTGADQGQETKNLFIQKNVASLQALRAGHILIDMCLNLPHLNRYIHKYRDAVSKKGFSLPASHSEATLVRHSLQALVNDISLTWSALSLPVLEPLTPEKLEKLCVLTMSCLYCAVSNATASSLLGISSAISPKCTGTASGAAVKGGDDEGGADSHAITVVEKALEIFSLVSGVIKTSTRAGGHILQNHLLIGVWVLITGLQTQLSASSFLTADKGKDDKGKSPNKLREGSSRINLMKVQQGFGVLSVALASQALTMMSALLDDLQVETACHQESLNQGPELELEPASLDILGQFTALQRAAKFLAAAPLNQLLFYLATISYRKACTLKRIQKHPPEGDTFSTSDSTTYYEDDFSCSDGSSADDDDDSEPILGLWFEETLAPPETPAGSNVAQSAADSQEGAGKNNTDRAGSIVPEKGEPHGYILLASQIFQFMNKHLLSSESPFLLRYVQQGLAEQQMVILAAIIRDLDRETARTETGTISVYFGAVLGNLYSDFSQALTRYTHNLLARNILAENLQGTLLNHLGVSPWSHDTSNTWPLQVYPRTLAVLAQVLLLKPQQEKEAACISIWHRLINTLVENVCNPPNTFEVENEDLNVEHAQLLLFLFHALNLMQKKSVLLLTAGGVIRCSEMMSQPMRDSQLLHLSRLLLLLEYLMKHLYDAPPALLEQVQWNLFSATSMVGDASDNKDGSRVASRIYCPWKEIEDNYRKYGPQDEFSMKPRFYSLTVAEVNNQDTPKLDGLACNFILGTPDKLKYPLLIDALIEILNVTSQCSSSMKRGEKLSFTGLCTIQYCFTICWRLLLLLPPSTPYMDRLSEPQDITYPPLLLHSLVWGPRSAYKTFTGWMKDCLVKQGMYTQYAETLLKNVAKAVNSLKYDVEVAKMCITTFHPQLQKSDSLVPKSNLPQLSDLYLLDAVIAKIQVLMDDGVSKPATESAESAKSNQTTDVSPSSNDLAQELLPHVLQLAETIIACSRSSLLYQMNESAEPVGKYSLQDFQVFKEILAISSSRCNKTSSLATALMALLPAGVRTVLEKWNDSGVADFPWNTYFNDVIPAESYVLAVINTHISSLSNYGSFSVNPSLKYLLHSLVTFIGEHITKCPEDSESRKRAVDVLVPLTLDACTEHLHDAVLHTLERVIGDPETDEHQKRVYYIVLEHTYYLLRSFTAQTATQYFVAVDEKVLLECIKFMETLLDKPAGRPALDQFFNQETGRDLVTVLLSVATPQGSLSTQYSTKVLHFFNKLFSTAEKTPGDGSLERLCGSLSRLATVEPSILQNWLRHVILGGTSPPPASLATPTTTLVPASPQQSESPASAATPTGGAAAPPPPPPPVAATGAVNGKSETGAQIASSESNSSSHSPTE</sequence>
<proteinExistence type="predicted"/>
<evidence type="ECO:0000259" key="2">
    <source>
        <dbReference type="Pfam" id="PF19423"/>
    </source>
</evidence>
<dbReference type="PANTHER" id="PTHR21725">
    <property type="entry name" value="E3 UBIQUITIN-PROTEIN LIGASE UBR4"/>
    <property type="match status" value="1"/>
</dbReference>
<feature type="region of interest" description="Disordered" evidence="1">
    <location>
        <begin position="597"/>
        <end position="626"/>
    </location>
</feature>
<feature type="compositionally biased region" description="Low complexity" evidence="1">
    <location>
        <begin position="1504"/>
        <end position="1534"/>
    </location>
</feature>
<evidence type="ECO:0000313" key="3">
    <source>
        <dbReference type="EMBL" id="PNF27453.1"/>
    </source>
</evidence>
<gene>
    <name evidence="3" type="ORF">B7P43_G12950</name>
</gene>
<evidence type="ECO:0000313" key="4">
    <source>
        <dbReference type="Proteomes" id="UP000235965"/>
    </source>
</evidence>
<feature type="compositionally biased region" description="Polar residues" evidence="1">
    <location>
        <begin position="599"/>
        <end position="609"/>
    </location>
</feature>
<dbReference type="Pfam" id="PF19423">
    <property type="entry name" value="E3_UBR4_N"/>
    <property type="match status" value="1"/>
</dbReference>
<protein>
    <recommendedName>
        <fullName evidence="2">E3 ubiquitin-protein ligase UBR4 N-terminal domain-containing protein</fullName>
    </recommendedName>
</protein>
<accession>A0A2J7QFY7</accession>
<feature type="compositionally biased region" description="Low complexity" evidence="1">
    <location>
        <begin position="1561"/>
        <end position="1573"/>
    </location>
</feature>
<feature type="region of interest" description="Disordered" evidence="1">
    <location>
        <begin position="1143"/>
        <end position="1164"/>
    </location>
</feature>
<dbReference type="EMBL" id="NEVH01014842">
    <property type="protein sequence ID" value="PNF27453.1"/>
    <property type="molecule type" value="Genomic_DNA"/>
</dbReference>
<dbReference type="InterPro" id="IPR045189">
    <property type="entry name" value="UBR4-like"/>
</dbReference>
<feature type="region of interest" description="Disordered" evidence="1">
    <location>
        <begin position="1501"/>
        <end position="1573"/>
    </location>
</feature>
<evidence type="ECO:0000256" key="1">
    <source>
        <dbReference type="SAM" id="MobiDB-lite"/>
    </source>
</evidence>
<dbReference type="Proteomes" id="UP000235965">
    <property type="component" value="Unassembled WGS sequence"/>
</dbReference>
<feature type="domain" description="E3 ubiquitin-protein ligase UBR4 N-terminal" evidence="2">
    <location>
        <begin position="51"/>
        <end position="1495"/>
    </location>
</feature>